<accession>A0AAW1CAE1</accession>
<feature type="compositionally biased region" description="Low complexity" evidence="1">
    <location>
        <begin position="107"/>
        <end position="118"/>
    </location>
</feature>
<gene>
    <name evidence="2" type="ORF">NXF25_002542</name>
</gene>
<evidence type="ECO:0000313" key="3">
    <source>
        <dbReference type="Proteomes" id="UP001474421"/>
    </source>
</evidence>
<comment type="caution">
    <text evidence="2">The sequence shown here is derived from an EMBL/GenBank/DDBJ whole genome shotgun (WGS) entry which is preliminary data.</text>
</comment>
<feature type="compositionally biased region" description="Basic residues" evidence="1">
    <location>
        <begin position="205"/>
        <end position="218"/>
    </location>
</feature>
<organism evidence="2 3">
    <name type="scientific">Crotalus adamanteus</name>
    <name type="common">Eastern diamondback rattlesnake</name>
    <dbReference type="NCBI Taxonomy" id="8729"/>
    <lineage>
        <taxon>Eukaryota</taxon>
        <taxon>Metazoa</taxon>
        <taxon>Chordata</taxon>
        <taxon>Craniata</taxon>
        <taxon>Vertebrata</taxon>
        <taxon>Euteleostomi</taxon>
        <taxon>Lepidosauria</taxon>
        <taxon>Squamata</taxon>
        <taxon>Bifurcata</taxon>
        <taxon>Unidentata</taxon>
        <taxon>Episquamata</taxon>
        <taxon>Toxicofera</taxon>
        <taxon>Serpentes</taxon>
        <taxon>Colubroidea</taxon>
        <taxon>Viperidae</taxon>
        <taxon>Crotalinae</taxon>
        <taxon>Crotalus</taxon>
    </lineage>
</organism>
<dbReference type="EMBL" id="JAOTOJ010000001">
    <property type="protein sequence ID" value="KAK9411367.1"/>
    <property type="molecule type" value="Genomic_DNA"/>
</dbReference>
<dbReference type="AlphaFoldDB" id="A0AAW1CAE1"/>
<dbReference type="PANTHER" id="PTHR24637">
    <property type="entry name" value="COLLAGEN"/>
    <property type="match status" value="1"/>
</dbReference>
<dbReference type="PANTHER" id="PTHR24637:SF421">
    <property type="entry name" value="CUTICLE COLLAGEN DPY-2"/>
    <property type="match status" value="1"/>
</dbReference>
<dbReference type="InterPro" id="IPR008160">
    <property type="entry name" value="Collagen"/>
</dbReference>
<keyword evidence="2" id="KW-0176">Collagen</keyword>
<dbReference type="GO" id="GO:0005581">
    <property type="term" value="C:collagen trimer"/>
    <property type="evidence" value="ECO:0007669"/>
    <property type="project" value="UniProtKB-KW"/>
</dbReference>
<feature type="region of interest" description="Disordered" evidence="1">
    <location>
        <begin position="188"/>
        <end position="218"/>
    </location>
</feature>
<feature type="compositionally biased region" description="Gly residues" evidence="1">
    <location>
        <begin position="55"/>
        <end position="64"/>
    </location>
</feature>
<dbReference type="Pfam" id="PF01391">
    <property type="entry name" value="Collagen"/>
    <property type="match status" value="1"/>
</dbReference>
<evidence type="ECO:0000313" key="2">
    <source>
        <dbReference type="EMBL" id="KAK9411367.1"/>
    </source>
</evidence>
<proteinExistence type="predicted"/>
<sequence>MMRAVARQVCEQMINSQMTRFNQMLNQIPNDYHSSRSQPGPPGPPGPPGSPGTPGEPGSGGRPGFPGSPGMQGSPGERGPPGEKGERGIGIQGSRGLPGPPGPQGESRTGSPGSTGSRGPPGPPGRPGNGGIRGPPGPPGYCDSSLCASIAYNGQGYPESYVPDSGPYQPDSEAYIAPVEPERRDEHYEDYGSDMHSPGFPEHMRWKRSLSRKAKTKP</sequence>
<keyword evidence="3" id="KW-1185">Reference proteome</keyword>
<feature type="region of interest" description="Disordered" evidence="1">
    <location>
        <begin position="27"/>
        <end position="176"/>
    </location>
</feature>
<name>A0AAW1CAE1_CROAD</name>
<feature type="compositionally biased region" description="Pro residues" evidence="1">
    <location>
        <begin position="39"/>
        <end position="51"/>
    </location>
</feature>
<evidence type="ECO:0000256" key="1">
    <source>
        <dbReference type="SAM" id="MobiDB-lite"/>
    </source>
</evidence>
<dbReference type="Proteomes" id="UP001474421">
    <property type="component" value="Unassembled WGS sequence"/>
</dbReference>
<protein>
    <submittedName>
        <fullName evidence="2">Collagen alpha-1XII chain</fullName>
    </submittedName>
</protein>
<reference evidence="2 3" key="1">
    <citation type="journal article" date="2024" name="Proc. Natl. Acad. Sci. U.S.A.">
        <title>The genetic regulatory architecture and epigenomic basis for age-related changes in rattlesnake venom.</title>
        <authorList>
            <person name="Hogan M.P."/>
            <person name="Holding M.L."/>
            <person name="Nystrom G.S."/>
            <person name="Colston T.J."/>
            <person name="Bartlett D.A."/>
            <person name="Mason A.J."/>
            <person name="Ellsworth S.A."/>
            <person name="Rautsaw R.M."/>
            <person name="Lawrence K.C."/>
            <person name="Strickland J.L."/>
            <person name="He B."/>
            <person name="Fraser P."/>
            <person name="Margres M.J."/>
            <person name="Gilbert D.M."/>
            <person name="Gibbs H.L."/>
            <person name="Parkinson C.L."/>
            <person name="Rokyta D.R."/>
        </authorList>
    </citation>
    <scope>NUCLEOTIDE SEQUENCE [LARGE SCALE GENOMIC DNA]</scope>
    <source>
        <strain evidence="2">DRR0105</strain>
    </source>
</reference>